<gene>
    <name evidence="3" type="ORF">BCR33DRAFT_719086</name>
</gene>
<dbReference type="AlphaFoldDB" id="A0A1Y2C1R2"/>
<feature type="transmembrane region" description="Helical" evidence="2">
    <location>
        <begin position="68"/>
        <end position="90"/>
    </location>
</feature>
<dbReference type="Proteomes" id="UP000193642">
    <property type="component" value="Unassembled WGS sequence"/>
</dbReference>
<accession>A0A1Y2C1R2</accession>
<organism evidence="3 4">
    <name type="scientific">Rhizoclosmatium globosum</name>
    <dbReference type="NCBI Taxonomy" id="329046"/>
    <lineage>
        <taxon>Eukaryota</taxon>
        <taxon>Fungi</taxon>
        <taxon>Fungi incertae sedis</taxon>
        <taxon>Chytridiomycota</taxon>
        <taxon>Chytridiomycota incertae sedis</taxon>
        <taxon>Chytridiomycetes</taxon>
        <taxon>Chytridiales</taxon>
        <taxon>Chytriomycetaceae</taxon>
        <taxon>Rhizoclosmatium</taxon>
    </lineage>
</organism>
<feature type="region of interest" description="Disordered" evidence="1">
    <location>
        <begin position="31"/>
        <end position="61"/>
    </location>
</feature>
<protein>
    <submittedName>
        <fullName evidence="3">Uncharacterized protein</fullName>
    </submittedName>
</protein>
<name>A0A1Y2C1R2_9FUNG</name>
<keyword evidence="2" id="KW-0472">Membrane</keyword>
<sequence length="114" mass="11648">MAAITIVGPDGKEVVIPKIEKPVGVSVEGGAENAVKPTIQNNSTSHGTEAGLNKDGNEGNGDKRKTGIIVAACLAGGLVFGVILAIAHAYGSDLTKSSFAEIADKRGKYQSIQD</sequence>
<keyword evidence="4" id="KW-1185">Reference proteome</keyword>
<evidence type="ECO:0000313" key="3">
    <source>
        <dbReference type="EMBL" id="ORY40982.1"/>
    </source>
</evidence>
<comment type="caution">
    <text evidence="3">The sequence shown here is derived from an EMBL/GenBank/DDBJ whole genome shotgun (WGS) entry which is preliminary data.</text>
</comment>
<keyword evidence="2" id="KW-0812">Transmembrane</keyword>
<reference evidence="3 4" key="1">
    <citation type="submission" date="2016-07" db="EMBL/GenBank/DDBJ databases">
        <title>Pervasive Adenine N6-methylation of Active Genes in Fungi.</title>
        <authorList>
            <consortium name="DOE Joint Genome Institute"/>
            <person name="Mondo S.J."/>
            <person name="Dannebaum R.O."/>
            <person name="Kuo R.C."/>
            <person name="Labutti K."/>
            <person name="Haridas S."/>
            <person name="Kuo A."/>
            <person name="Salamov A."/>
            <person name="Ahrendt S.R."/>
            <person name="Lipzen A."/>
            <person name="Sullivan W."/>
            <person name="Andreopoulos W.B."/>
            <person name="Clum A."/>
            <person name="Lindquist E."/>
            <person name="Daum C."/>
            <person name="Ramamoorthy G.K."/>
            <person name="Gryganskyi A."/>
            <person name="Culley D."/>
            <person name="Magnuson J.K."/>
            <person name="James T.Y."/>
            <person name="O'Malley M.A."/>
            <person name="Stajich J.E."/>
            <person name="Spatafora J.W."/>
            <person name="Visel A."/>
            <person name="Grigoriev I.V."/>
        </authorList>
    </citation>
    <scope>NUCLEOTIDE SEQUENCE [LARGE SCALE GENOMIC DNA]</scope>
    <source>
        <strain evidence="3 4">JEL800</strain>
    </source>
</reference>
<evidence type="ECO:0000313" key="4">
    <source>
        <dbReference type="Proteomes" id="UP000193642"/>
    </source>
</evidence>
<feature type="compositionally biased region" description="Polar residues" evidence="1">
    <location>
        <begin position="38"/>
        <end position="47"/>
    </location>
</feature>
<keyword evidence="2" id="KW-1133">Transmembrane helix</keyword>
<evidence type="ECO:0000256" key="1">
    <source>
        <dbReference type="SAM" id="MobiDB-lite"/>
    </source>
</evidence>
<proteinExistence type="predicted"/>
<dbReference type="EMBL" id="MCGO01000033">
    <property type="protein sequence ID" value="ORY40982.1"/>
    <property type="molecule type" value="Genomic_DNA"/>
</dbReference>
<evidence type="ECO:0000256" key="2">
    <source>
        <dbReference type="SAM" id="Phobius"/>
    </source>
</evidence>